<dbReference type="InterPro" id="IPR036515">
    <property type="entry name" value="Transposase_17_sf"/>
</dbReference>
<dbReference type="PANTHER" id="PTHR34322">
    <property type="entry name" value="TRANSPOSASE, Y1_TNP DOMAIN-CONTAINING"/>
    <property type="match status" value="1"/>
</dbReference>
<evidence type="ECO:0000259" key="1">
    <source>
        <dbReference type="SMART" id="SM01321"/>
    </source>
</evidence>
<organism evidence="2 3">
    <name type="scientific">Mucilaginibacter gracilis</name>
    <dbReference type="NCBI Taxonomy" id="423350"/>
    <lineage>
        <taxon>Bacteria</taxon>
        <taxon>Pseudomonadati</taxon>
        <taxon>Bacteroidota</taxon>
        <taxon>Sphingobacteriia</taxon>
        <taxon>Sphingobacteriales</taxon>
        <taxon>Sphingobacteriaceae</taxon>
        <taxon>Mucilaginibacter</taxon>
    </lineage>
</organism>
<proteinExistence type="predicted"/>
<dbReference type="Proteomes" id="UP000268007">
    <property type="component" value="Unassembled WGS sequence"/>
</dbReference>
<evidence type="ECO:0000313" key="3">
    <source>
        <dbReference type="Proteomes" id="UP000268007"/>
    </source>
</evidence>
<reference evidence="2 3" key="1">
    <citation type="submission" date="2018-10" db="EMBL/GenBank/DDBJ databases">
        <title>Genomic Encyclopedia of Archaeal and Bacterial Type Strains, Phase II (KMG-II): from individual species to whole genera.</title>
        <authorList>
            <person name="Goeker M."/>
        </authorList>
    </citation>
    <scope>NUCLEOTIDE SEQUENCE [LARGE SCALE GENOMIC DNA]</scope>
    <source>
        <strain evidence="2 3">DSM 18602</strain>
    </source>
</reference>
<dbReference type="PANTHER" id="PTHR34322:SF2">
    <property type="entry name" value="TRANSPOSASE IS200-LIKE DOMAIN-CONTAINING PROTEIN"/>
    <property type="match status" value="1"/>
</dbReference>
<dbReference type="GO" id="GO:0006313">
    <property type="term" value="P:DNA transposition"/>
    <property type="evidence" value="ECO:0007669"/>
    <property type="project" value="InterPro"/>
</dbReference>
<dbReference type="InterPro" id="IPR002686">
    <property type="entry name" value="Transposase_17"/>
</dbReference>
<dbReference type="SMART" id="SM01321">
    <property type="entry name" value="Y1_Tnp"/>
    <property type="match status" value="1"/>
</dbReference>
<dbReference type="AlphaFoldDB" id="A0A495J915"/>
<dbReference type="GO" id="GO:0004803">
    <property type="term" value="F:transposase activity"/>
    <property type="evidence" value="ECO:0007669"/>
    <property type="project" value="InterPro"/>
</dbReference>
<sequence>MAKTEHYYTQFEEGRFYHIYNRTIDKQPMFKNDGNFEFFLKKYDEYLSDVIDTYAYCLLGNHFHILIRISQELPSDPENGKSTHDIVSHQFRKFFQSYAMAFNKQQQRIGTLFQTPFKRALVESETYFSQLVYYIHANPQQHGLINDFRAWKWSSYERMLLEKNTKLKKQEVLNWFGNKDYYKQYHDDYQKMLTEQKLILDDD</sequence>
<dbReference type="OrthoDB" id="9788881at2"/>
<protein>
    <submittedName>
        <fullName evidence="2">REP element-mobilizing transposase RayT</fullName>
    </submittedName>
</protein>
<feature type="domain" description="Transposase IS200-like" evidence="1">
    <location>
        <begin position="12"/>
        <end position="138"/>
    </location>
</feature>
<comment type="caution">
    <text evidence="2">The sequence shown here is derived from an EMBL/GenBank/DDBJ whole genome shotgun (WGS) entry which is preliminary data.</text>
</comment>
<dbReference type="SUPFAM" id="SSF143422">
    <property type="entry name" value="Transposase IS200-like"/>
    <property type="match status" value="1"/>
</dbReference>
<accession>A0A495J915</accession>
<keyword evidence="3" id="KW-1185">Reference proteome</keyword>
<name>A0A495J915_9SPHI</name>
<dbReference type="GO" id="GO:0003677">
    <property type="term" value="F:DNA binding"/>
    <property type="evidence" value="ECO:0007669"/>
    <property type="project" value="InterPro"/>
</dbReference>
<dbReference type="Gene3D" id="3.30.70.1290">
    <property type="entry name" value="Transposase IS200-like"/>
    <property type="match status" value="1"/>
</dbReference>
<evidence type="ECO:0000313" key="2">
    <source>
        <dbReference type="EMBL" id="RKR85495.1"/>
    </source>
</evidence>
<dbReference type="RefSeq" id="WP_121201539.1">
    <property type="nucleotide sequence ID" value="NZ_RBKU01000001.1"/>
</dbReference>
<gene>
    <name evidence="2" type="ORF">BDD43_5766</name>
</gene>
<dbReference type="EMBL" id="RBKU01000001">
    <property type="protein sequence ID" value="RKR85495.1"/>
    <property type="molecule type" value="Genomic_DNA"/>
</dbReference>